<dbReference type="Gene3D" id="2.40.50.100">
    <property type="match status" value="1"/>
</dbReference>
<evidence type="ECO:0000313" key="9">
    <source>
        <dbReference type="EMBL" id="KAK3937460.1"/>
    </source>
</evidence>
<dbReference type="PANTHER" id="PTHR15893">
    <property type="entry name" value="RIBOSOMAL PROTEIN L27"/>
    <property type="match status" value="1"/>
</dbReference>
<dbReference type="SUPFAM" id="SSF110324">
    <property type="entry name" value="Ribosomal L27 protein-like"/>
    <property type="match status" value="1"/>
</dbReference>
<gene>
    <name evidence="9" type="ORF">QBC46DRAFT_392705</name>
</gene>
<protein>
    <recommendedName>
        <fullName evidence="6">Large ribosomal subunit protein bL27m</fullName>
    </recommendedName>
</protein>
<evidence type="ECO:0000256" key="2">
    <source>
        <dbReference type="ARBA" id="ARBA00010797"/>
    </source>
</evidence>
<accession>A0AAN6S1X7</accession>
<dbReference type="Pfam" id="PF01016">
    <property type="entry name" value="Ribosomal_L27"/>
    <property type="match status" value="1"/>
</dbReference>
<keyword evidence="7" id="KW-0175">Coiled coil</keyword>
<comment type="similarity">
    <text evidence="2">Belongs to the bacterial ribosomal protein bL27 family.</text>
</comment>
<dbReference type="PANTHER" id="PTHR15893:SF0">
    <property type="entry name" value="LARGE RIBOSOMAL SUBUNIT PROTEIN BL27M"/>
    <property type="match status" value="1"/>
</dbReference>
<dbReference type="PRINTS" id="PR00063">
    <property type="entry name" value="RIBOSOMALL27"/>
</dbReference>
<evidence type="ECO:0000256" key="6">
    <source>
        <dbReference type="ARBA" id="ARBA00035267"/>
    </source>
</evidence>
<dbReference type="GO" id="GO:0006412">
    <property type="term" value="P:translation"/>
    <property type="evidence" value="ECO:0007669"/>
    <property type="project" value="InterPro"/>
</dbReference>
<evidence type="ECO:0000256" key="3">
    <source>
        <dbReference type="ARBA" id="ARBA00022980"/>
    </source>
</evidence>
<dbReference type="InterPro" id="IPR001684">
    <property type="entry name" value="Ribosomal_bL27"/>
</dbReference>
<proteinExistence type="inferred from homology"/>
<dbReference type="GO" id="GO:0005762">
    <property type="term" value="C:mitochondrial large ribosomal subunit"/>
    <property type="evidence" value="ECO:0007669"/>
    <property type="project" value="TreeGrafter"/>
</dbReference>
<evidence type="ECO:0000256" key="8">
    <source>
        <dbReference type="SAM" id="MobiDB-lite"/>
    </source>
</evidence>
<sequence length="379" mass="41951">MHLTQLGRPLQRIAASGCRLYALSPSATTSLTERFAQFRLDAAKGVAPGSRRYASVKSQGAYRVTSKKTIPKKMGAKKTGDQYVIPGNILYKQRGTIWHPGENAIMGRDHTIHAAATGYVKYYRDPLRHPKRQYIGVVFNRDDKLPYPVGAPRKRKLGLVAVPRKPEEVEEEATGPSGIPLRVVRRAEVEMSAAAAAATEGTTTTAPRDVPAASTQTSGEGAKTTPTDANSVIAELIKEKLRSRAEYEAKQEKLKALQQQESQARRGTRVLRLQSNYSYRETNWEIGRLVGPVGSVAGTEKVGSRKGKMRARRRTRNVFFKGIKQRALAKTVRREEYRRHVREKRARKAVERVEAAAKEKAKIKKLAAAAAAGKDKVEA</sequence>
<keyword evidence="5" id="KW-0687">Ribonucleoprotein</keyword>
<feature type="compositionally biased region" description="Polar residues" evidence="8">
    <location>
        <begin position="213"/>
        <end position="227"/>
    </location>
</feature>
<keyword evidence="10" id="KW-1185">Reference proteome</keyword>
<dbReference type="EMBL" id="MU853854">
    <property type="protein sequence ID" value="KAK3937460.1"/>
    <property type="molecule type" value="Genomic_DNA"/>
</dbReference>
<feature type="coiled-coil region" evidence="7">
    <location>
        <begin position="233"/>
        <end position="267"/>
    </location>
</feature>
<evidence type="ECO:0000256" key="1">
    <source>
        <dbReference type="ARBA" id="ARBA00004173"/>
    </source>
</evidence>
<organism evidence="9 10">
    <name type="scientific">Diplogelasinospora grovesii</name>
    <dbReference type="NCBI Taxonomy" id="303347"/>
    <lineage>
        <taxon>Eukaryota</taxon>
        <taxon>Fungi</taxon>
        <taxon>Dikarya</taxon>
        <taxon>Ascomycota</taxon>
        <taxon>Pezizomycotina</taxon>
        <taxon>Sordariomycetes</taxon>
        <taxon>Sordariomycetidae</taxon>
        <taxon>Sordariales</taxon>
        <taxon>Diplogelasinosporaceae</taxon>
        <taxon>Diplogelasinospora</taxon>
    </lineage>
</organism>
<comment type="subcellular location">
    <subcellularLocation>
        <location evidence="1">Mitochondrion</location>
    </subcellularLocation>
</comment>
<dbReference type="AlphaFoldDB" id="A0AAN6S1X7"/>
<evidence type="ECO:0000256" key="7">
    <source>
        <dbReference type="SAM" id="Coils"/>
    </source>
</evidence>
<dbReference type="FunFam" id="2.40.50.100:FF:000042">
    <property type="entry name" value="50S ribosomal protein L27"/>
    <property type="match status" value="1"/>
</dbReference>
<feature type="region of interest" description="Disordered" evidence="8">
    <location>
        <begin position="194"/>
        <end position="227"/>
    </location>
</feature>
<evidence type="ECO:0000256" key="5">
    <source>
        <dbReference type="ARBA" id="ARBA00023274"/>
    </source>
</evidence>
<evidence type="ECO:0000313" key="10">
    <source>
        <dbReference type="Proteomes" id="UP001303473"/>
    </source>
</evidence>
<dbReference type="GO" id="GO:0003735">
    <property type="term" value="F:structural constituent of ribosome"/>
    <property type="evidence" value="ECO:0007669"/>
    <property type="project" value="InterPro"/>
</dbReference>
<feature type="compositionally biased region" description="Low complexity" evidence="8">
    <location>
        <begin position="194"/>
        <end position="206"/>
    </location>
</feature>
<comment type="caution">
    <text evidence="9">The sequence shown here is derived from an EMBL/GenBank/DDBJ whole genome shotgun (WGS) entry which is preliminary data.</text>
</comment>
<keyword evidence="3" id="KW-0689">Ribosomal protein</keyword>
<name>A0AAN6S1X7_9PEZI</name>
<keyword evidence="4" id="KW-0496">Mitochondrion</keyword>
<dbReference type="Proteomes" id="UP001303473">
    <property type="component" value="Unassembled WGS sequence"/>
</dbReference>
<reference evidence="10" key="1">
    <citation type="journal article" date="2023" name="Mol. Phylogenet. Evol.">
        <title>Genome-scale phylogeny and comparative genomics of the fungal order Sordariales.</title>
        <authorList>
            <person name="Hensen N."/>
            <person name="Bonometti L."/>
            <person name="Westerberg I."/>
            <person name="Brannstrom I.O."/>
            <person name="Guillou S."/>
            <person name="Cros-Aarteil S."/>
            <person name="Calhoun S."/>
            <person name="Haridas S."/>
            <person name="Kuo A."/>
            <person name="Mondo S."/>
            <person name="Pangilinan J."/>
            <person name="Riley R."/>
            <person name="LaButti K."/>
            <person name="Andreopoulos B."/>
            <person name="Lipzen A."/>
            <person name="Chen C."/>
            <person name="Yan M."/>
            <person name="Daum C."/>
            <person name="Ng V."/>
            <person name="Clum A."/>
            <person name="Steindorff A."/>
            <person name="Ohm R.A."/>
            <person name="Martin F."/>
            <person name="Silar P."/>
            <person name="Natvig D.O."/>
            <person name="Lalanne C."/>
            <person name="Gautier V."/>
            <person name="Ament-Velasquez S.L."/>
            <person name="Kruys A."/>
            <person name="Hutchinson M.I."/>
            <person name="Powell A.J."/>
            <person name="Barry K."/>
            <person name="Miller A.N."/>
            <person name="Grigoriev I.V."/>
            <person name="Debuchy R."/>
            <person name="Gladieux P."/>
            <person name="Hiltunen Thoren M."/>
            <person name="Johannesson H."/>
        </authorList>
    </citation>
    <scope>NUCLEOTIDE SEQUENCE [LARGE SCALE GENOMIC DNA]</scope>
    <source>
        <strain evidence="10">CBS 340.73</strain>
    </source>
</reference>
<evidence type="ECO:0000256" key="4">
    <source>
        <dbReference type="ARBA" id="ARBA00023128"/>
    </source>
</evidence>